<evidence type="ECO:0000256" key="1">
    <source>
        <dbReference type="SAM" id="MobiDB-lite"/>
    </source>
</evidence>
<organism evidence="4 5">
    <name type="scientific">Flavihumibacter solisilvae</name>
    <dbReference type="NCBI Taxonomy" id="1349421"/>
    <lineage>
        <taxon>Bacteria</taxon>
        <taxon>Pseudomonadati</taxon>
        <taxon>Bacteroidota</taxon>
        <taxon>Chitinophagia</taxon>
        <taxon>Chitinophagales</taxon>
        <taxon>Chitinophagaceae</taxon>
        <taxon>Flavihumibacter</taxon>
    </lineage>
</organism>
<evidence type="ECO:0000313" key="5">
    <source>
        <dbReference type="Proteomes" id="UP000031408"/>
    </source>
</evidence>
<feature type="chain" id="PRO_5002135370" description="DUF4142 domain-containing protein" evidence="2">
    <location>
        <begin position="33"/>
        <end position="199"/>
    </location>
</feature>
<evidence type="ECO:0000313" key="4">
    <source>
        <dbReference type="EMBL" id="KIC96316.1"/>
    </source>
</evidence>
<dbReference type="RefSeq" id="WP_039136154.1">
    <property type="nucleotide sequence ID" value="NZ_JSVC01000001.1"/>
</dbReference>
<dbReference type="PROSITE" id="PS51257">
    <property type="entry name" value="PROKAR_LIPOPROTEIN"/>
    <property type="match status" value="1"/>
</dbReference>
<dbReference type="Pfam" id="PF13628">
    <property type="entry name" value="DUF4142"/>
    <property type="match status" value="1"/>
</dbReference>
<feature type="region of interest" description="Disordered" evidence="1">
    <location>
        <begin position="28"/>
        <end position="56"/>
    </location>
</feature>
<keyword evidence="2" id="KW-0732">Signal</keyword>
<dbReference type="OrthoDB" id="883203at2"/>
<reference evidence="4 5" key="1">
    <citation type="submission" date="2014-11" db="EMBL/GenBank/DDBJ databases">
        <title>Genome sequence of Flavihumibacter solisilvae 3-3.</title>
        <authorList>
            <person name="Zhou G."/>
            <person name="Li M."/>
            <person name="Wang G."/>
        </authorList>
    </citation>
    <scope>NUCLEOTIDE SEQUENCE [LARGE SCALE GENOMIC DNA]</scope>
    <source>
        <strain evidence="4 5">3-3</strain>
    </source>
</reference>
<dbReference type="PANTHER" id="PTHR38593">
    <property type="entry name" value="BLR2558 PROTEIN"/>
    <property type="match status" value="1"/>
</dbReference>
<protein>
    <recommendedName>
        <fullName evidence="3">DUF4142 domain-containing protein</fullName>
    </recommendedName>
</protein>
<dbReference type="Proteomes" id="UP000031408">
    <property type="component" value="Unassembled WGS sequence"/>
</dbReference>
<dbReference type="EMBL" id="JSVC01000001">
    <property type="protein sequence ID" value="KIC96316.1"/>
    <property type="molecule type" value="Genomic_DNA"/>
</dbReference>
<sequence length="199" mass="22369">MKQLRKLLLPAITGIALSLALISCDNAGTDNAGNDKTENKSSEEIAEEKNDAKFNTRAGEKEANFVTEAVSDHYAAIKFAQLAQQRSTDTKVKALARDLEKEQETQLSQLKSLANAKSISVPNGENEEVQKELSRLTDHKNFSNEWCKKMIDEQEETIRNYEKVANESVDADIRDWAAKTLPDTRKKLDELKQLNESNK</sequence>
<dbReference type="PANTHER" id="PTHR38593:SF1">
    <property type="entry name" value="BLR2558 PROTEIN"/>
    <property type="match status" value="1"/>
</dbReference>
<proteinExistence type="predicted"/>
<name>A0A0C1L9W0_9BACT</name>
<gene>
    <name evidence="4" type="ORF">OI18_00715</name>
</gene>
<evidence type="ECO:0000256" key="2">
    <source>
        <dbReference type="SAM" id="SignalP"/>
    </source>
</evidence>
<feature type="signal peptide" evidence="2">
    <location>
        <begin position="1"/>
        <end position="32"/>
    </location>
</feature>
<keyword evidence="5" id="KW-1185">Reference proteome</keyword>
<comment type="caution">
    <text evidence="4">The sequence shown here is derived from an EMBL/GenBank/DDBJ whole genome shotgun (WGS) entry which is preliminary data.</text>
</comment>
<dbReference type="Gene3D" id="1.20.1260.10">
    <property type="match status" value="1"/>
</dbReference>
<dbReference type="STRING" id="1349421.OI18_00715"/>
<accession>A0A0C1L9W0</accession>
<feature type="domain" description="DUF4142" evidence="3">
    <location>
        <begin position="61"/>
        <end position="194"/>
    </location>
</feature>
<evidence type="ECO:0000259" key="3">
    <source>
        <dbReference type="Pfam" id="PF13628"/>
    </source>
</evidence>
<dbReference type="InterPro" id="IPR012347">
    <property type="entry name" value="Ferritin-like"/>
</dbReference>
<dbReference type="InterPro" id="IPR025419">
    <property type="entry name" value="DUF4142"/>
</dbReference>
<feature type="compositionally biased region" description="Basic and acidic residues" evidence="1">
    <location>
        <begin position="33"/>
        <end position="56"/>
    </location>
</feature>
<dbReference type="AlphaFoldDB" id="A0A0C1L9W0"/>